<dbReference type="EMBL" id="MU002620">
    <property type="protein sequence ID" value="KAF2785890.1"/>
    <property type="molecule type" value="Genomic_DNA"/>
</dbReference>
<feature type="signal peptide" evidence="1">
    <location>
        <begin position="1"/>
        <end position="23"/>
    </location>
</feature>
<keyword evidence="3" id="KW-1185">Reference proteome</keyword>
<evidence type="ECO:0000313" key="2">
    <source>
        <dbReference type="EMBL" id="KAF2785890.1"/>
    </source>
</evidence>
<reference evidence="2" key="1">
    <citation type="journal article" date="2020" name="Stud. Mycol.">
        <title>101 Dothideomycetes genomes: a test case for predicting lifestyles and emergence of pathogens.</title>
        <authorList>
            <person name="Haridas S."/>
            <person name="Albert R."/>
            <person name="Binder M."/>
            <person name="Bloem J."/>
            <person name="Labutti K."/>
            <person name="Salamov A."/>
            <person name="Andreopoulos B."/>
            <person name="Baker S."/>
            <person name="Barry K."/>
            <person name="Bills G."/>
            <person name="Bluhm B."/>
            <person name="Cannon C."/>
            <person name="Castanera R."/>
            <person name="Culley D."/>
            <person name="Daum C."/>
            <person name="Ezra D."/>
            <person name="Gonzalez J."/>
            <person name="Henrissat B."/>
            <person name="Kuo A."/>
            <person name="Liang C."/>
            <person name="Lipzen A."/>
            <person name="Lutzoni F."/>
            <person name="Magnuson J."/>
            <person name="Mondo S."/>
            <person name="Nolan M."/>
            <person name="Ohm R."/>
            <person name="Pangilinan J."/>
            <person name="Park H.-J."/>
            <person name="Ramirez L."/>
            <person name="Alfaro M."/>
            <person name="Sun H."/>
            <person name="Tritt A."/>
            <person name="Yoshinaga Y."/>
            <person name="Zwiers L.-H."/>
            <person name="Turgeon B."/>
            <person name="Goodwin S."/>
            <person name="Spatafora J."/>
            <person name="Crous P."/>
            <person name="Grigoriev I."/>
        </authorList>
    </citation>
    <scope>NUCLEOTIDE SEQUENCE</scope>
    <source>
        <strain evidence="2">CBS 109.77</strain>
    </source>
</reference>
<sequence>MRISSSKSATLCTAIFLATPIIAKDLFGTANILGQHAEHERITRAALQCQGAWNGDCFERLSMDQLSGKSGTFGAVGSPDFPPPFGSEAHCDDADYLNVPGYPQTRLAATAQLQNCVTFLKGSFKDAINKAVDLLDSRGNIKGWTYYDFSWLPDCSFRPQTNGRAKCNVIQGFGVALHGVQDFYSHSNWADTSAPPYSIANPPGLANTSPAPLLNLRPSAPQISVPLDLSTGCYQLGLDSAPAPRFGTCYNRILHDTMNKDKGIISPITGQTNSAGTTRGKYNSNFQRAVNLAIADTRRQWGDLKLELIATYGQAKATKMVCAITRDQPWKVC</sequence>
<protein>
    <submittedName>
        <fullName evidence="2">CinY protein</fullName>
    </submittedName>
</protein>
<proteinExistence type="predicted"/>
<evidence type="ECO:0000256" key="1">
    <source>
        <dbReference type="SAM" id="SignalP"/>
    </source>
</evidence>
<gene>
    <name evidence="2" type="ORF">K505DRAFT_380616</name>
</gene>
<dbReference type="Proteomes" id="UP000799757">
    <property type="component" value="Unassembled WGS sequence"/>
</dbReference>
<organism evidence="2 3">
    <name type="scientific">Melanomma pulvis-pyrius CBS 109.77</name>
    <dbReference type="NCBI Taxonomy" id="1314802"/>
    <lineage>
        <taxon>Eukaryota</taxon>
        <taxon>Fungi</taxon>
        <taxon>Dikarya</taxon>
        <taxon>Ascomycota</taxon>
        <taxon>Pezizomycotina</taxon>
        <taxon>Dothideomycetes</taxon>
        <taxon>Pleosporomycetidae</taxon>
        <taxon>Pleosporales</taxon>
        <taxon>Melanommataceae</taxon>
        <taxon>Melanomma</taxon>
    </lineage>
</organism>
<name>A0A6A6WP71_9PLEO</name>
<accession>A0A6A6WP71</accession>
<feature type="chain" id="PRO_5025588507" evidence="1">
    <location>
        <begin position="24"/>
        <end position="333"/>
    </location>
</feature>
<dbReference type="AlphaFoldDB" id="A0A6A6WP71"/>
<dbReference type="OrthoDB" id="301415at2759"/>
<evidence type="ECO:0000313" key="3">
    <source>
        <dbReference type="Proteomes" id="UP000799757"/>
    </source>
</evidence>
<keyword evidence="1" id="KW-0732">Signal</keyword>